<dbReference type="STRING" id="755172.HMPREF1863_00791"/>
<name>A0A134AHC8_9FIRM</name>
<sequence>MIKPLQKQGLFSCLKAGEWRRENFYSVTANFRFSARRHHVELCYLTGVIIE</sequence>
<dbReference type="PATRIC" id="fig|755172.3.peg.760"/>
<gene>
    <name evidence="1" type="ORF">HMPREF1863_00791</name>
</gene>
<keyword evidence="2" id="KW-1185">Reference proteome</keyword>
<reference evidence="2" key="1">
    <citation type="submission" date="2016-01" db="EMBL/GenBank/DDBJ databases">
        <authorList>
            <person name="Mitreva M."/>
            <person name="Pepin K.H."/>
            <person name="Mihindukulasuriya K.A."/>
            <person name="Fulton R."/>
            <person name="Fronick C."/>
            <person name="O'Laughlin M."/>
            <person name="Miner T."/>
            <person name="Herter B."/>
            <person name="Rosa B.A."/>
            <person name="Cordes M."/>
            <person name="Tomlinson C."/>
            <person name="Wollam A."/>
            <person name="Palsikar V.B."/>
            <person name="Mardis E.R."/>
            <person name="Wilson R.K."/>
        </authorList>
    </citation>
    <scope>NUCLEOTIDE SEQUENCE [LARGE SCALE GENOMIC DNA]</scope>
    <source>
        <strain evidence="2">DNF00729</strain>
    </source>
</reference>
<comment type="caution">
    <text evidence="1">The sequence shown here is derived from an EMBL/GenBank/DDBJ whole genome shotgun (WGS) entry which is preliminary data.</text>
</comment>
<evidence type="ECO:0000313" key="2">
    <source>
        <dbReference type="Proteomes" id="UP000070442"/>
    </source>
</evidence>
<dbReference type="EMBL" id="LSDG01000023">
    <property type="protein sequence ID" value="KXB67065.1"/>
    <property type="molecule type" value="Genomic_DNA"/>
</dbReference>
<accession>A0A134AHC8</accession>
<organism evidence="1 2">
    <name type="scientific">Aedoeadaptatus coxii</name>
    <dbReference type="NCBI Taxonomy" id="755172"/>
    <lineage>
        <taxon>Bacteria</taxon>
        <taxon>Bacillati</taxon>
        <taxon>Bacillota</taxon>
        <taxon>Tissierellia</taxon>
        <taxon>Tissierellales</taxon>
        <taxon>Peptoniphilaceae</taxon>
        <taxon>Aedoeadaptatus</taxon>
    </lineage>
</organism>
<evidence type="ECO:0000313" key="1">
    <source>
        <dbReference type="EMBL" id="KXB67065.1"/>
    </source>
</evidence>
<dbReference type="Proteomes" id="UP000070442">
    <property type="component" value="Unassembled WGS sequence"/>
</dbReference>
<protein>
    <submittedName>
        <fullName evidence="1">Uncharacterized protein</fullName>
    </submittedName>
</protein>
<dbReference type="AlphaFoldDB" id="A0A134AHC8"/>
<proteinExistence type="predicted"/>